<keyword evidence="1" id="KW-1133">Transmembrane helix</keyword>
<reference evidence="3" key="1">
    <citation type="journal article" date="2014" name="Front. Microbiol.">
        <title>High frequency of phylogenetically diverse reductive dehalogenase-homologous genes in deep subseafloor sedimentary metagenomes.</title>
        <authorList>
            <person name="Kawai M."/>
            <person name="Futagami T."/>
            <person name="Toyoda A."/>
            <person name="Takaki Y."/>
            <person name="Nishi S."/>
            <person name="Hori S."/>
            <person name="Arai W."/>
            <person name="Tsubouchi T."/>
            <person name="Morono Y."/>
            <person name="Uchiyama I."/>
            <person name="Ito T."/>
            <person name="Fujiyama A."/>
            <person name="Inagaki F."/>
            <person name="Takami H."/>
        </authorList>
    </citation>
    <scope>NUCLEOTIDE SEQUENCE</scope>
    <source>
        <strain evidence="3">Expedition CK06-06</strain>
    </source>
</reference>
<keyword evidence="1" id="KW-0812">Transmembrane</keyword>
<dbReference type="EMBL" id="BARW01016622">
    <property type="protein sequence ID" value="GAI93220.1"/>
    <property type="molecule type" value="Genomic_DNA"/>
</dbReference>
<dbReference type="Pfam" id="PF07885">
    <property type="entry name" value="Ion_trans_2"/>
    <property type="match status" value="1"/>
</dbReference>
<gene>
    <name evidence="3" type="ORF">S12H4_28902</name>
</gene>
<evidence type="ECO:0000259" key="2">
    <source>
        <dbReference type="Pfam" id="PF07885"/>
    </source>
</evidence>
<feature type="domain" description="Potassium channel" evidence="2">
    <location>
        <begin position="13"/>
        <end position="87"/>
    </location>
</feature>
<evidence type="ECO:0000256" key="1">
    <source>
        <dbReference type="SAM" id="Phobius"/>
    </source>
</evidence>
<feature type="non-terminal residue" evidence="3">
    <location>
        <position position="94"/>
    </location>
</feature>
<feature type="transmembrane region" description="Helical" evidence="1">
    <location>
        <begin position="6"/>
        <end position="27"/>
    </location>
</feature>
<name>X1U056_9ZZZZ</name>
<sequence length="94" mass="10146">MTQTPFLPIVSVLLVLWLFFSAGMYFAERGASESMIHSYGSALYWGVTAFSTTGMADIPVTGAGHIIGSIWMVVGTIIFFGAIIASVTSYFLRP</sequence>
<dbReference type="SUPFAM" id="SSF81324">
    <property type="entry name" value="Voltage-gated potassium channels"/>
    <property type="match status" value="1"/>
</dbReference>
<accession>X1U056</accession>
<evidence type="ECO:0000313" key="3">
    <source>
        <dbReference type="EMBL" id="GAI93220.1"/>
    </source>
</evidence>
<feature type="transmembrane region" description="Helical" evidence="1">
    <location>
        <begin position="70"/>
        <end position="92"/>
    </location>
</feature>
<comment type="caution">
    <text evidence="3">The sequence shown here is derived from an EMBL/GenBank/DDBJ whole genome shotgun (WGS) entry which is preliminary data.</text>
</comment>
<dbReference type="Gene3D" id="1.10.287.70">
    <property type="match status" value="1"/>
</dbReference>
<protein>
    <recommendedName>
        <fullName evidence="2">Potassium channel domain-containing protein</fullName>
    </recommendedName>
</protein>
<organism evidence="3">
    <name type="scientific">marine sediment metagenome</name>
    <dbReference type="NCBI Taxonomy" id="412755"/>
    <lineage>
        <taxon>unclassified sequences</taxon>
        <taxon>metagenomes</taxon>
        <taxon>ecological metagenomes</taxon>
    </lineage>
</organism>
<feature type="transmembrane region" description="Helical" evidence="1">
    <location>
        <begin position="39"/>
        <end position="58"/>
    </location>
</feature>
<proteinExistence type="predicted"/>
<dbReference type="InterPro" id="IPR013099">
    <property type="entry name" value="K_chnl_dom"/>
</dbReference>
<keyword evidence="1" id="KW-0472">Membrane</keyword>
<dbReference type="AlphaFoldDB" id="X1U056"/>